<reference evidence="2" key="1">
    <citation type="submission" date="2016-10" db="EMBL/GenBank/DDBJ databases">
        <authorList>
            <person name="Varghese N."/>
            <person name="Submissions S."/>
        </authorList>
    </citation>
    <scope>NUCLEOTIDE SEQUENCE [LARGE SCALE GENOMIC DNA]</scope>
    <source>
        <strain evidence="2">BP1-148</strain>
    </source>
</reference>
<protein>
    <submittedName>
        <fullName evidence="1">Uncharacterized protein</fullName>
    </submittedName>
</protein>
<accession>A0A1G8AYR5</accession>
<dbReference type="EMBL" id="FNCQ01000021">
    <property type="protein sequence ID" value="SDH25943.1"/>
    <property type="molecule type" value="Genomic_DNA"/>
</dbReference>
<name>A0A1G8AYR5_9BACT</name>
<keyword evidence="2" id="KW-1185">Reference proteome</keyword>
<evidence type="ECO:0000313" key="2">
    <source>
        <dbReference type="Proteomes" id="UP000198779"/>
    </source>
</evidence>
<dbReference type="STRING" id="645274.SAMN04487901_12125"/>
<gene>
    <name evidence="1" type="ORF">SAMN04487901_12125</name>
</gene>
<dbReference type="Proteomes" id="UP000198779">
    <property type="component" value="Unassembled WGS sequence"/>
</dbReference>
<sequence length="91" mass="10599">MKDWSNYIEREVAEVLTELSDLGYQVESDEPSISTFRNIKLRKGDETIELVCSQMEPDVSEQENIAPEDEDWWIEDIYENGESFAEYADNA</sequence>
<dbReference type="RefSeq" id="WP_091819068.1">
    <property type="nucleotide sequence ID" value="NZ_FNCQ01000021.1"/>
</dbReference>
<organism evidence="1 2">
    <name type="scientific">Prevotella communis</name>
    <dbReference type="NCBI Taxonomy" id="2913614"/>
    <lineage>
        <taxon>Bacteria</taxon>
        <taxon>Pseudomonadati</taxon>
        <taxon>Bacteroidota</taxon>
        <taxon>Bacteroidia</taxon>
        <taxon>Bacteroidales</taxon>
        <taxon>Prevotellaceae</taxon>
        <taxon>Prevotella</taxon>
    </lineage>
</organism>
<evidence type="ECO:0000313" key="1">
    <source>
        <dbReference type="EMBL" id="SDH25943.1"/>
    </source>
</evidence>
<proteinExistence type="predicted"/>
<dbReference type="AlphaFoldDB" id="A0A1G8AYR5"/>